<dbReference type="Pfam" id="PF13495">
    <property type="entry name" value="Phage_int_SAM_4"/>
    <property type="match status" value="1"/>
</dbReference>
<dbReference type="PROSITE" id="PS51898">
    <property type="entry name" value="TYR_RECOMBINASE"/>
    <property type="match status" value="1"/>
</dbReference>
<dbReference type="PROSITE" id="PS51900">
    <property type="entry name" value="CB"/>
    <property type="match status" value="1"/>
</dbReference>
<feature type="domain" description="Core-binding (CB)" evidence="7">
    <location>
        <begin position="1"/>
        <end position="81"/>
    </location>
</feature>
<accession>A0A5R8M3E9</accession>
<dbReference type="PANTHER" id="PTHR30349:SF64">
    <property type="entry name" value="PROPHAGE INTEGRASE INTD-RELATED"/>
    <property type="match status" value="1"/>
</dbReference>
<reference evidence="8 9" key="1">
    <citation type="journal article" date="2017" name="Int. J. Syst. Evol. Microbiol.">
        <title>Maripseudobacter aurantiacus gen. nov., sp. nov., a novel member of the family Flavobacteriaceae isolated from a sedimentation basin.</title>
        <authorList>
            <person name="Chen C."/>
            <person name="Su Y."/>
            <person name="Tao T."/>
            <person name="Fu G."/>
            <person name="Zhang C."/>
            <person name="Sun C."/>
            <person name="Zhang X."/>
            <person name="Wu M."/>
        </authorList>
    </citation>
    <scope>NUCLEOTIDE SEQUENCE [LARGE SCALE GENOMIC DNA]</scope>
    <source>
        <strain evidence="9">CDA4</strain>
    </source>
</reference>
<dbReference type="EMBL" id="VBUK01000007">
    <property type="protein sequence ID" value="TLF44138.1"/>
    <property type="molecule type" value="Genomic_DNA"/>
</dbReference>
<dbReference type="Proteomes" id="UP000308382">
    <property type="component" value="Unassembled WGS sequence"/>
</dbReference>
<dbReference type="InterPro" id="IPR013762">
    <property type="entry name" value="Integrase-like_cat_sf"/>
</dbReference>
<sequence length="274" mass="31742">MDIITEFIRILELKRYSKQTITNYKGHLLLTKSHFNNKPFKSISDQELFGFIYHLVNIKGISASYQRQIVGALKLFYKEIHRRDIPFEYLKVTQRENKLPVVLSKTETIRLIENTNNLKHKAILSLIYSAGLRIGELLELKKEDIDSERMLIHIKGAKGKKDRYTILSNKVLLLLRDYYKEYKPKMYLFEGQKGGKYSSESAGQLFKRALKKAKINKSATLHTLRHSFATHLLEDGISIAHIQKLLGHNNISTTLIYTHIAKDSIQNIKSPLDD</sequence>
<evidence type="ECO:0000313" key="8">
    <source>
        <dbReference type="EMBL" id="TLF44138.1"/>
    </source>
</evidence>
<evidence type="ECO:0000256" key="5">
    <source>
        <dbReference type="PROSITE-ProRule" id="PRU01248"/>
    </source>
</evidence>
<comment type="caution">
    <text evidence="8">The sequence shown here is derived from an EMBL/GenBank/DDBJ whole genome shotgun (WGS) entry which is preliminary data.</text>
</comment>
<evidence type="ECO:0000259" key="6">
    <source>
        <dbReference type="PROSITE" id="PS51898"/>
    </source>
</evidence>
<dbReference type="Gene3D" id="1.10.443.10">
    <property type="entry name" value="Intergrase catalytic core"/>
    <property type="match status" value="1"/>
</dbReference>
<gene>
    <name evidence="8" type="ORF">FEK29_11930</name>
</gene>
<keyword evidence="9" id="KW-1185">Reference proteome</keyword>
<dbReference type="InterPro" id="IPR004107">
    <property type="entry name" value="Integrase_SAM-like_N"/>
</dbReference>
<feature type="domain" description="Tyr recombinase" evidence="6">
    <location>
        <begin position="98"/>
        <end position="270"/>
    </location>
</feature>
<dbReference type="GO" id="GO:0015074">
    <property type="term" value="P:DNA integration"/>
    <property type="evidence" value="ECO:0007669"/>
    <property type="project" value="UniProtKB-KW"/>
</dbReference>
<dbReference type="PANTHER" id="PTHR30349">
    <property type="entry name" value="PHAGE INTEGRASE-RELATED"/>
    <property type="match status" value="1"/>
</dbReference>
<dbReference type="SUPFAM" id="SSF56349">
    <property type="entry name" value="DNA breaking-rejoining enzymes"/>
    <property type="match status" value="1"/>
</dbReference>
<dbReference type="InterPro" id="IPR002104">
    <property type="entry name" value="Integrase_catalytic"/>
</dbReference>
<dbReference type="InterPro" id="IPR050090">
    <property type="entry name" value="Tyrosine_recombinase_XerCD"/>
</dbReference>
<comment type="similarity">
    <text evidence="1">Belongs to the 'phage' integrase family.</text>
</comment>
<evidence type="ECO:0000256" key="3">
    <source>
        <dbReference type="ARBA" id="ARBA00023125"/>
    </source>
</evidence>
<evidence type="ECO:0000256" key="1">
    <source>
        <dbReference type="ARBA" id="ARBA00008857"/>
    </source>
</evidence>
<evidence type="ECO:0000256" key="4">
    <source>
        <dbReference type="ARBA" id="ARBA00023172"/>
    </source>
</evidence>
<dbReference type="InterPro" id="IPR011010">
    <property type="entry name" value="DNA_brk_join_enz"/>
</dbReference>
<dbReference type="InterPro" id="IPR010998">
    <property type="entry name" value="Integrase_recombinase_N"/>
</dbReference>
<evidence type="ECO:0000259" key="7">
    <source>
        <dbReference type="PROSITE" id="PS51900"/>
    </source>
</evidence>
<protein>
    <submittedName>
        <fullName evidence="8">Integrase</fullName>
    </submittedName>
</protein>
<dbReference type="GO" id="GO:0006310">
    <property type="term" value="P:DNA recombination"/>
    <property type="evidence" value="ECO:0007669"/>
    <property type="project" value="UniProtKB-KW"/>
</dbReference>
<dbReference type="Pfam" id="PF00589">
    <property type="entry name" value="Phage_integrase"/>
    <property type="match status" value="1"/>
</dbReference>
<dbReference type="RefSeq" id="WP_138258671.1">
    <property type="nucleotide sequence ID" value="NZ_VBUK01000007.1"/>
</dbReference>
<evidence type="ECO:0000313" key="9">
    <source>
        <dbReference type="Proteomes" id="UP000308382"/>
    </source>
</evidence>
<keyword evidence="4" id="KW-0233">DNA recombination</keyword>
<dbReference type="OrthoDB" id="9801717at2"/>
<keyword evidence="3 5" id="KW-0238">DNA-binding</keyword>
<dbReference type="AlphaFoldDB" id="A0A5R8M3E9"/>
<dbReference type="GO" id="GO:0003677">
    <property type="term" value="F:DNA binding"/>
    <property type="evidence" value="ECO:0007669"/>
    <property type="project" value="UniProtKB-UniRule"/>
</dbReference>
<dbReference type="InterPro" id="IPR044068">
    <property type="entry name" value="CB"/>
</dbReference>
<keyword evidence="2" id="KW-0229">DNA integration</keyword>
<dbReference type="Gene3D" id="1.10.150.130">
    <property type="match status" value="1"/>
</dbReference>
<proteinExistence type="inferred from homology"/>
<organism evidence="8 9">
    <name type="scientific">Maribacter aurantiacus</name>
    <dbReference type="NCBI Taxonomy" id="1882343"/>
    <lineage>
        <taxon>Bacteria</taxon>
        <taxon>Pseudomonadati</taxon>
        <taxon>Bacteroidota</taxon>
        <taxon>Flavobacteriia</taxon>
        <taxon>Flavobacteriales</taxon>
        <taxon>Flavobacteriaceae</taxon>
        <taxon>Maribacter</taxon>
    </lineage>
</organism>
<name>A0A5R8M3E9_9FLAO</name>
<evidence type="ECO:0000256" key="2">
    <source>
        <dbReference type="ARBA" id="ARBA00022908"/>
    </source>
</evidence>